<proteinExistence type="predicted"/>
<evidence type="ECO:0000313" key="1">
    <source>
        <dbReference type="EMBL" id="KAA6411727.1"/>
    </source>
</evidence>
<comment type="caution">
    <text evidence="1">The sequence shown here is derived from an EMBL/GenBank/DDBJ whole genome shotgun (WGS) entry which is preliminary data.</text>
</comment>
<accession>A0A5M8PRW3</accession>
<dbReference type="OrthoDB" id="10521648at2759"/>
<reference evidence="1 2" key="1">
    <citation type="submission" date="2019-09" db="EMBL/GenBank/DDBJ databases">
        <title>The hologenome of the rock-dwelling lichen Lasallia pustulata.</title>
        <authorList>
            <person name="Greshake Tzovaras B."/>
            <person name="Segers F."/>
            <person name="Bicker A."/>
            <person name="Dal Grande F."/>
            <person name="Otte J."/>
            <person name="Hankeln T."/>
            <person name="Schmitt I."/>
            <person name="Ebersberger I."/>
        </authorList>
    </citation>
    <scope>NUCLEOTIDE SEQUENCE [LARGE SCALE GENOMIC DNA]</scope>
    <source>
        <strain evidence="1">A1-1</strain>
    </source>
</reference>
<evidence type="ECO:0000313" key="2">
    <source>
        <dbReference type="Proteomes" id="UP000324767"/>
    </source>
</evidence>
<protein>
    <submittedName>
        <fullName evidence="1">Uncharacterized protein</fullName>
    </submittedName>
</protein>
<dbReference type="Proteomes" id="UP000324767">
    <property type="component" value="Unassembled WGS sequence"/>
</dbReference>
<name>A0A5M8PRW3_9LECA</name>
<sequence length="278" mass="31976">MCISTSTNFFCGRCHEPIRRVVARCRLSRIGSCPTPHSMGWCYGPSWLCSSCVTDIVESMGPLLENEYNSLVQEQEAFDANALHRSPEERQDMASTLTTKMDTCRGFRATLHRMGAVAAWQRHASEADESLEEETRTITADEEAFLVLIFGTGVLRSSTALESALTGFEALRLVRDILDPGWRSRYARLGSFNTPAEVEYWEARNEVWRQQRIRNYLDSRITAELYLAQELEDAVALATRMAMREMARRAVDMFRMRRCARRFDWTRERKMMARNMGA</sequence>
<dbReference type="EMBL" id="VXIT01000007">
    <property type="protein sequence ID" value="KAA6411727.1"/>
    <property type="molecule type" value="Genomic_DNA"/>
</dbReference>
<organism evidence="1 2">
    <name type="scientific">Lasallia pustulata</name>
    <dbReference type="NCBI Taxonomy" id="136370"/>
    <lineage>
        <taxon>Eukaryota</taxon>
        <taxon>Fungi</taxon>
        <taxon>Dikarya</taxon>
        <taxon>Ascomycota</taxon>
        <taxon>Pezizomycotina</taxon>
        <taxon>Lecanoromycetes</taxon>
        <taxon>OSLEUM clade</taxon>
        <taxon>Umbilicariomycetidae</taxon>
        <taxon>Umbilicariales</taxon>
        <taxon>Umbilicariaceae</taxon>
        <taxon>Lasallia</taxon>
    </lineage>
</organism>
<dbReference type="AlphaFoldDB" id="A0A5M8PRW3"/>
<gene>
    <name evidence="1" type="ORF">FRX48_05008</name>
</gene>